<keyword evidence="1" id="KW-1133">Transmembrane helix</keyword>
<evidence type="ECO:0000313" key="2">
    <source>
        <dbReference type="EMBL" id="ORZ10404.1"/>
    </source>
</evidence>
<name>A0A1X2I6L1_9FUNG</name>
<feature type="transmembrane region" description="Helical" evidence="1">
    <location>
        <begin position="102"/>
        <end position="120"/>
    </location>
</feature>
<gene>
    <name evidence="2" type="ORF">BCR42DRAFT_395649</name>
</gene>
<organism evidence="2 3">
    <name type="scientific">Absidia repens</name>
    <dbReference type="NCBI Taxonomy" id="90262"/>
    <lineage>
        <taxon>Eukaryota</taxon>
        <taxon>Fungi</taxon>
        <taxon>Fungi incertae sedis</taxon>
        <taxon>Mucoromycota</taxon>
        <taxon>Mucoromycotina</taxon>
        <taxon>Mucoromycetes</taxon>
        <taxon>Mucorales</taxon>
        <taxon>Cunninghamellaceae</taxon>
        <taxon>Absidia</taxon>
    </lineage>
</organism>
<comment type="caution">
    <text evidence="2">The sequence shown here is derived from an EMBL/GenBank/DDBJ whole genome shotgun (WGS) entry which is preliminary data.</text>
</comment>
<dbReference type="Proteomes" id="UP000193560">
    <property type="component" value="Unassembled WGS sequence"/>
</dbReference>
<evidence type="ECO:0000256" key="1">
    <source>
        <dbReference type="SAM" id="Phobius"/>
    </source>
</evidence>
<dbReference type="EMBL" id="MCGE01000024">
    <property type="protein sequence ID" value="ORZ10404.1"/>
    <property type="molecule type" value="Genomic_DNA"/>
</dbReference>
<keyword evidence="3" id="KW-1185">Reference proteome</keyword>
<keyword evidence="1" id="KW-0812">Transmembrane</keyword>
<evidence type="ECO:0000313" key="3">
    <source>
        <dbReference type="Proteomes" id="UP000193560"/>
    </source>
</evidence>
<proteinExistence type="predicted"/>
<keyword evidence="1" id="KW-0472">Membrane</keyword>
<reference evidence="2 3" key="1">
    <citation type="submission" date="2016-07" db="EMBL/GenBank/DDBJ databases">
        <title>Pervasive Adenine N6-methylation of Active Genes in Fungi.</title>
        <authorList>
            <consortium name="DOE Joint Genome Institute"/>
            <person name="Mondo S.J."/>
            <person name="Dannebaum R.O."/>
            <person name="Kuo R.C."/>
            <person name="Labutti K."/>
            <person name="Haridas S."/>
            <person name="Kuo A."/>
            <person name="Salamov A."/>
            <person name="Ahrendt S.R."/>
            <person name="Lipzen A."/>
            <person name="Sullivan W."/>
            <person name="Andreopoulos W.B."/>
            <person name="Clum A."/>
            <person name="Lindquist E."/>
            <person name="Daum C."/>
            <person name="Ramamoorthy G.K."/>
            <person name="Gryganskyi A."/>
            <person name="Culley D."/>
            <person name="Magnuson J.K."/>
            <person name="James T.Y."/>
            <person name="O'Malley M.A."/>
            <person name="Stajich J.E."/>
            <person name="Spatafora J.W."/>
            <person name="Visel A."/>
            <person name="Grigoriev I.V."/>
        </authorList>
    </citation>
    <scope>NUCLEOTIDE SEQUENCE [LARGE SCALE GENOMIC DNA]</scope>
    <source>
        <strain evidence="2 3">NRRL 1336</strain>
    </source>
</reference>
<sequence length="132" mass="15377">MLIISISTTLQRSLSSLDKNIFERTKVYRACNAKFSVRINGHLPAKVYTHTTSRCRGLWGLQINKSESDVKISVMICRQHLDKLLLGFILVVSLMPQTRLNFQTFFFVFFDLLTFPYMVWQGTVEMKHRNSI</sequence>
<dbReference type="AlphaFoldDB" id="A0A1X2I6L1"/>
<protein>
    <submittedName>
        <fullName evidence="2">Uncharacterized protein</fullName>
    </submittedName>
</protein>
<accession>A0A1X2I6L1</accession>